<evidence type="ECO:0000256" key="13">
    <source>
        <dbReference type="ARBA" id="ARBA00023273"/>
    </source>
</evidence>
<dbReference type="Gene3D" id="2.60.40.10">
    <property type="entry name" value="Immunoglobulins"/>
    <property type="match status" value="2"/>
</dbReference>
<evidence type="ECO:0000256" key="11">
    <source>
        <dbReference type="ARBA" id="ARBA00023157"/>
    </source>
</evidence>
<dbReference type="PROSITE" id="PS50095">
    <property type="entry name" value="PLAT"/>
    <property type="match status" value="1"/>
</dbReference>
<dbReference type="InterPro" id="IPR022409">
    <property type="entry name" value="PKD/Chitinase_dom"/>
</dbReference>
<dbReference type="InterPro" id="IPR013122">
    <property type="entry name" value="PKD1_2_channel"/>
</dbReference>
<dbReference type="FunFam" id="2.60.60.20:FF:000008">
    <property type="entry name" value="Polycystic kidney disease 1-like 2, isoform CRA_a"/>
    <property type="match status" value="1"/>
</dbReference>
<dbReference type="GO" id="GO:0005929">
    <property type="term" value="C:cilium"/>
    <property type="evidence" value="ECO:0007669"/>
    <property type="project" value="UniProtKB-SubCell"/>
</dbReference>
<keyword evidence="6" id="KW-0732">Signal</keyword>
<feature type="transmembrane region" description="Helical" evidence="17">
    <location>
        <begin position="2060"/>
        <end position="2082"/>
    </location>
</feature>
<dbReference type="Pfam" id="PF00801">
    <property type="entry name" value="PKD"/>
    <property type="match status" value="2"/>
</dbReference>
<dbReference type="Pfam" id="PF20519">
    <property type="entry name" value="Polycystin_dom"/>
    <property type="match status" value="1"/>
</dbReference>
<dbReference type="InterPro" id="IPR002859">
    <property type="entry name" value="PKD/REJ-like"/>
</dbReference>
<feature type="transmembrane region" description="Helical" evidence="17">
    <location>
        <begin position="2669"/>
        <end position="2688"/>
    </location>
</feature>
<evidence type="ECO:0000256" key="9">
    <source>
        <dbReference type="ARBA" id="ARBA00023069"/>
    </source>
</evidence>
<keyword evidence="8 17" id="KW-1133">Transmembrane helix</keyword>
<dbReference type="InterPro" id="IPR046791">
    <property type="entry name" value="Polycystin_dom"/>
</dbReference>
<dbReference type="InterPro" id="IPR000203">
    <property type="entry name" value="GPS"/>
</dbReference>
<name>A0A2B4STF0_STYPI</name>
<feature type="compositionally biased region" description="Polar residues" evidence="16">
    <location>
        <begin position="124"/>
        <end position="141"/>
    </location>
</feature>
<dbReference type="InterPro" id="IPR051223">
    <property type="entry name" value="Polycystin"/>
</dbReference>
<evidence type="ECO:0000256" key="5">
    <source>
        <dbReference type="ARBA" id="ARBA00022692"/>
    </source>
</evidence>
<dbReference type="InterPro" id="IPR035986">
    <property type="entry name" value="PKD_dom_sf"/>
</dbReference>
<keyword evidence="12" id="KW-0325">Glycoprotein</keyword>
<evidence type="ECO:0000256" key="3">
    <source>
        <dbReference type="ARBA" id="ARBA00007200"/>
    </source>
</evidence>
<dbReference type="GO" id="GO:0030246">
    <property type="term" value="F:carbohydrate binding"/>
    <property type="evidence" value="ECO:0007669"/>
    <property type="project" value="UniProtKB-KW"/>
</dbReference>
<dbReference type="CDD" id="cd00146">
    <property type="entry name" value="PKD"/>
    <property type="match status" value="1"/>
</dbReference>
<evidence type="ECO:0000256" key="2">
    <source>
        <dbReference type="ARBA" id="ARBA00004651"/>
    </source>
</evidence>
<dbReference type="InterPro" id="IPR046338">
    <property type="entry name" value="GAIN_dom_sf"/>
</dbReference>
<feature type="transmembrane region" description="Helical" evidence="17">
    <location>
        <begin position="2243"/>
        <end position="2266"/>
    </location>
</feature>
<comment type="caution">
    <text evidence="20">The sequence shown here is derived from an EMBL/GenBank/DDBJ whole genome shotgun (WGS) entry which is preliminary data.</text>
</comment>
<dbReference type="PROSITE" id="PS50093">
    <property type="entry name" value="PKD"/>
    <property type="match status" value="1"/>
</dbReference>
<dbReference type="InterPro" id="IPR000601">
    <property type="entry name" value="PKD_dom"/>
</dbReference>
<gene>
    <name evidence="20" type="primary">Pkd1l2</name>
    <name evidence="20" type="ORF">AWC38_SpisGene3276</name>
</gene>
<organism evidence="20 21">
    <name type="scientific">Stylophora pistillata</name>
    <name type="common">Smooth cauliflower coral</name>
    <dbReference type="NCBI Taxonomy" id="50429"/>
    <lineage>
        <taxon>Eukaryota</taxon>
        <taxon>Metazoa</taxon>
        <taxon>Cnidaria</taxon>
        <taxon>Anthozoa</taxon>
        <taxon>Hexacorallia</taxon>
        <taxon>Scleractinia</taxon>
        <taxon>Astrocoeniina</taxon>
        <taxon>Pocilloporidae</taxon>
        <taxon>Stylophora</taxon>
    </lineage>
</organism>
<evidence type="ECO:0000256" key="10">
    <source>
        <dbReference type="ARBA" id="ARBA00023136"/>
    </source>
</evidence>
<evidence type="ECO:0000256" key="12">
    <source>
        <dbReference type="ARBA" id="ARBA00023180"/>
    </source>
</evidence>
<evidence type="ECO:0000256" key="1">
    <source>
        <dbReference type="ARBA" id="ARBA00004138"/>
    </source>
</evidence>
<evidence type="ECO:0000256" key="6">
    <source>
        <dbReference type="ARBA" id="ARBA00022729"/>
    </source>
</evidence>
<dbReference type="SMART" id="SM00089">
    <property type="entry name" value="PKD"/>
    <property type="match status" value="3"/>
</dbReference>
<evidence type="ECO:0000256" key="16">
    <source>
        <dbReference type="SAM" id="MobiDB-lite"/>
    </source>
</evidence>
<dbReference type="CDD" id="cd01752">
    <property type="entry name" value="PLAT_polycystin"/>
    <property type="match status" value="1"/>
</dbReference>
<evidence type="ECO:0000313" key="20">
    <source>
        <dbReference type="EMBL" id="PFX31868.1"/>
    </source>
</evidence>
<evidence type="ECO:0000256" key="17">
    <source>
        <dbReference type="SAM" id="Phobius"/>
    </source>
</evidence>
<evidence type="ECO:0000256" key="7">
    <source>
        <dbReference type="ARBA" id="ARBA00022734"/>
    </source>
</evidence>
<dbReference type="InterPro" id="IPR001024">
    <property type="entry name" value="PLAT/LH2_dom"/>
</dbReference>
<dbReference type="PRINTS" id="PR01433">
    <property type="entry name" value="POLYCYSTIN2"/>
</dbReference>
<dbReference type="PANTHER" id="PTHR10877:SF150">
    <property type="entry name" value="REJ DOMAIN-CONTAINING PROTEIN"/>
    <property type="match status" value="1"/>
</dbReference>
<evidence type="ECO:0000256" key="4">
    <source>
        <dbReference type="ARBA" id="ARBA00022475"/>
    </source>
</evidence>
<evidence type="ECO:0000259" key="19">
    <source>
        <dbReference type="PROSITE" id="PS50095"/>
    </source>
</evidence>
<dbReference type="OrthoDB" id="5976369at2759"/>
<feature type="transmembrane region" description="Helical" evidence="17">
    <location>
        <begin position="2625"/>
        <end position="2643"/>
    </location>
</feature>
<comment type="similarity">
    <text evidence="3">Belongs to the polycystin family.</text>
</comment>
<evidence type="ECO:0000256" key="8">
    <source>
        <dbReference type="ARBA" id="ARBA00022989"/>
    </source>
</evidence>
<feature type="transmembrane region" description="Helical" evidence="17">
    <location>
        <begin position="2776"/>
        <end position="2798"/>
    </location>
</feature>
<dbReference type="Gene3D" id="2.60.220.50">
    <property type="match status" value="1"/>
</dbReference>
<feature type="transmembrane region" description="Helical" evidence="17">
    <location>
        <begin position="2200"/>
        <end position="2223"/>
    </location>
</feature>
<dbReference type="SMART" id="SM00303">
    <property type="entry name" value="GPS"/>
    <property type="match status" value="1"/>
</dbReference>
<dbReference type="GO" id="GO:0005886">
    <property type="term" value="C:plasma membrane"/>
    <property type="evidence" value="ECO:0007669"/>
    <property type="project" value="UniProtKB-SubCell"/>
</dbReference>
<feature type="domain" description="PKD" evidence="18">
    <location>
        <begin position="314"/>
        <end position="374"/>
    </location>
</feature>
<dbReference type="InterPro" id="IPR042060">
    <property type="entry name" value="PLAT_polycystin1"/>
</dbReference>
<keyword evidence="5 17" id="KW-0812">Transmembrane</keyword>
<feature type="transmembrane region" description="Helical" evidence="17">
    <location>
        <begin position="2332"/>
        <end position="2351"/>
    </location>
</feature>
<keyword evidence="21" id="KW-1185">Reference proteome</keyword>
<reference evidence="21" key="1">
    <citation type="journal article" date="2017" name="bioRxiv">
        <title>Comparative analysis of the genomes of Stylophora pistillata and Acropora digitifera provides evidence for extensive differences between species of corals.</title>
        <authorList>
            <person name="Voolstra C.R."/>
            <person name="Li Y."/>
            <person name="Liew Y.J."/>
            <person name="Baumgarten S."/>
            <person name="Zoccola D."/>
            <person name="Flot J.-F."/>
            <person name="Tambutte S."/>
            <person name="Allemand D."/>
            <person name="Aranda M."/>
        </authorList>
    </citation>
    <scope>NUCLEOTIDE SEQUENCE [LARGE SCALE GENOMIC DNA]</scope>
</reference>
<dbReference type="Pfam" id="PF01477">
    <property type="entry name" value="PLAT"/>
    <property type="match status" value="1"/>
</dbReference>
<dbReference type="FunFam" id="1.10.287.70:FF:000086">
    <property type="entry name" value="Polycystic kidney disease 2"/>
    <property type="match status" value="1"/>
</dbReference>
<dbReference type="SUPFAM" id="SSF49299">
    <property type="entry name" value="PKD domain"/>
    <property type="match status" value="3"/>
</dbReference>
<dbReference type="PANTHER" id="PTHR10877">
    <property type="entry name" value="POLYCYSTIN FAMILY MEMBER"/>
    <property type="match status" value="1"/>
</dbReference>
<proteinExistence type="inferred from homology"/>
<keyword evidence="13" id="KW-0966">Cell projection</keyword>
<keyword evidence="9" id="KW-0969">Cilium</keyword>
<feature type="domain" description="PLAT" evidence="19">
    <location>
        <begin position="1860"/>
        <end position="1975"/>
    </location>
</feature>
<feature type="transmembrane region" description="Helical" evidence="17">
    <location>
        <begin position="2584"/>
        <end position="2604"/>
    </location>
</feature>
<keyword evidence="4" id="KW-1003">Cell membrane</keyword>
<dbReference type="GO" id="GO:0050982">
    <property type="term" value="P:detection of mechanical stimulus"/>
    <property type="evidence" value="ECO:0007669"/>
    <property type="project" value="TreeGrafter"/>
</dbReference>
<dbReference type="InterPro" id="IPR013783">
    <property type="entry name" value="Ig-like_fold"/>
</dbReference>
<dbReference type="InterPro" id="IPR003915">
    <property type="entry name" value="PKD_2"/>
</dbReference>
<keyword evidence="10 17" id="KW-0472">Membrane</keyword>
<dbReference type="SUPFAM" id="SSF49723">
    <property type="entry name" value="Lipase/lipooxygenase domain (PLAT/LH2 domain)"/>
    <property type="match status" value="1"/>
</dbReference>
<feature type="disulfide bond" evidence="14">
    <location>
        <begin position="2434"/>
        <end position="2447"/>
    </location>
</feature>
<dbReference type="EMBL" id="LSMT01000030">
    <property type="protein sequence ID" value="PFX31868.1"/>
    <property type="molecule type" value="Genomic_DNA"/>
</dbReference>
<evidence type="ECO:0000256" key="14">
    <source>
        <dbReference type="PIRSR" id="PIRSR603915-2"/>
    </source>
</evidence>
<evidence type="ECO:0000313" key="21">
    <source>
        <dbReference type="Proteomes" id="UP000225706"/>
    </source>
</evidence>
<sequence length="2930" mass="330111">MDNMSSDQSSEYAVKRCVQLSPSSLQPLKRVSKNLPCESSCVTSADELSKRIIPKRSAKQLSFSTSQDPTVLTPISSGDSCKRTSMVQAKRTTSIFAEQPFFSTSQDASVIAKSTGHDCAATPVDQSSRLTTPSSEGQPFFSTRPAVLRPKSIGDNDCTSFEAQSLLTERQQKMILQAVGNKDATVLTATLKDHSPSVVEELKKTISEELKTSCAKLCKRSQGSVLYANEFESMNNFDFNKAWVELKTSHPYLVEIMNAVSGKDNLSKYIMRELEHVQKRAMSIICPGHSYHEALDIMKFKELAIHHDEICELSNLSYTFDFGDGSYVLTTCPNATHVYTRVGEFHVRASARTNESGPVLASTWVFIQSPTGNLNLDYPQEILEVGNETEIVLSVSQGTWMTAKLKTTQQKDWKNRKSLNVSDALVHDIGSSATFGNSSNSPETDGAYVIPSAALKKEGFVLAWEFFASKLGPIRLQVYRPNCSSLDGYFCAKNYSCIPKGDSCVSSSLFSCPGNKSICMGTGHCLSTCQRQIKSFPAISSPVTDYVVAAETLVNITKLGKNLITLPSHKSIKAKAGDVIGWLGNGSSGALAFEKTINDPSFFFPNLSSSFAVGSGLTAGRATRYEIKHVLRAHVSQPSQAAIAVEFKEAGVYNVSVTLENEAGSELRNCPFTVQERIGDLRIVSPLTNMSYPKGENISLKSAVDKGSDINYTWNTDGETYYLEYPKVVYNYTGVFPVTLHVHNAISSADANSVIRILERASVDWREKPPTEIQIGVQYTFSVLVIGTNVTLTVEFGDGRPYNKFYNSALNTVVNITHNHTIYKTYEITIKAQNNISSLAATLKFSLTVVSDLGNINIQLSPAANVDNVLRVSTKQKFEIEVSVSNEQEVNYAFTYGESAPHYVTTDKGYTKWSHAYDTETDFNISINASAGAYSRLEFVHVIATECGPPAIYFPNRYTEQDPQIVIRGTRIDFLKVSVETKKECPTKHDPVYSWDITPSPTVSEANKKKESFVFEARSLDNGNYTVTLNVSYNGQKYRFNTSIRVESSPLVAYLSGGSFRQADSNLTHLKLNASQSFDPDDENAKLNFTWQCKVENNSLPTLPGELCNSTEFLEMSDQQGNKNIQLPTSKFKTSMEYTFQVTVTAKDDTRSSSAQQIVMLEPYIPQLEISPQKGIAAETLFNINCEDWTTTDNPISYEFRYKTKIDNLAKIDTLSHTSAHTYQLWYFGERSTPSRVLPIGDPKNGFQFQLSARICNKYQCCANFSLNAMVKEPDAGQVNKAIEDVEEVDAKKDPKKVVQVVNSLVSIIDQGNKSNTANKEKQTKKKSKLVNKLAEVDIKDTSLAQQTIGALIKVTRDKTEVTSKTQKKSKLVNKLAEVDIKDTSLAQQTIGALIKVTRDKTEVTSKTQNQAAGIAKGAASVLGESAKKLGAVKVEEIAREIYTASSNTLEASKETTADYVAQLLKDIFPTTAPPSRDWSVRLNSLRNEEEAEQSKKVVDTILKAMDLVGGAILRKRVPEEGETEIKTQAFDIRLKRLRKQSFNSSAYTVENSTRLLVRLPRPDVVLEDVNDNDPVDLQYSSMANIFRSDETSSPYITKTQGFTLKQGNREIKIQNLTDDLEVNILTDLKSVSSYFSEQFSPATKKSHHFQFPPGQPYTPLLVYLKSDDNATMTRMLHITFEGKASHEYQLRFSPTFPVEECPAPFQRVDNFTYIAWELPSRPVYFNLTVMVPRLPAEGNASVVSVNYTVAIYPVRCMYWGMEENKWLDLGCKVGEDTSIAATNCRCNHATFFGSLNVKPNPIGPPSLAKLKDGYAMLVFVSITFALYFLALIWVRRKDRADIIRVGVCPLRDKEPSDPYRYEVTLWTGMRRNAGTKSKVSIILYGDEEDSEARALHDPDRNPFQRGSQDSFLLTTPFDLGSIQYIRVWHDNAGGSWFLSRIMVIDLQTEERFYFICNRWLAVDEEDGQVERLVMLASKAELTEFGHLFAARTRRNLSDSHLWFSVLARPAGSRFTRVQRLSCCLCLLLMSMMTSGMYYSRQDDPSSTQQIGSIVFTWNQVLIGIISSLIVFPINLIVVQIFRNVRPKPRVRPKKPPPTPTPCLPTLSFDKDNLDNYNNLKESSDESAKGSSNSLDSSRDKNNKTRLSINDVHPDVDRTSFTDSPLLIDRRLSTTYEIAPTSRARRLLLWCKKKNTLPYFFAYVAWFLVFIFSTGSATVVVFYGMEFKNEKSLQWLFSSSVSFVQDVFITQPLKVLGLAVFFALVVKKPDKGEFQITEEALKLAEDEEVLGQQSGSNAGGSRAKKVKLFPPDEARLIAMRAARLKERKMYSVIREVATYYIFLALLLTIAYTHRNQSAYFQTKHLFDIMGNNFSKITNEKEFWNWTQGELLTSLFPKKWYNGQDRKPDGFLVDGYSQMVGGARMRLIRIKRESCRVPTELYGITKECYGEYFVTKDEKNDYTERWENITSYDAPVSWDDMPWRYQNGSQLDGYPFWGTLTTYSGGGYVIVLEPGRDNFDRVRDLEKKMWIERRTRAVLTEFTIYNAQSNLFSIVTLVAQYPATGAAIPYLSIQTARLYDFTKTIMFFVLTVEVIFVLFTLFFFYREVKHIYKLGIQAYLKEFWNCVEIGISALTFAAISMYVYRTLTIRNVLDLVRHDPFNFKSFQFAGYWNETYTFILAMIVLLANIKLNKLLRFNKRFSLLSSTLKYAYYPLLMFSIVWGIVFLAYTMFASLVFGPILYNYRSIIASLTSLLSLMLGRTAYFEMRDANRVLGPLFFFGFMFMMSFVLINMFLSIVVDSFIVVKHDNDKQSNEYEIVDFIIERFKLWSGIGKTQRPQSRGKVLWETAASRVKAVNVFTNPNFTSNVTGLHEDSVSKLENRLEKLIDRTEELYEEIFPEKKYRSLGKTRGKGGKGKVPVSKGDVLEGQTD</sequence>
<comment type="caution">
    <text evidence="15">Lacks conserved residue(s) required for the propagation of feature annotation.</text>
</comment>
<feature type="compositionally biased region" description="Basic residues" evidence="16">
    <location>
        <begin position="2904"/>
        <end position="2914"/>
    </location>
</feature>
<evidence type="ECO:0000256" key="15">
    <source>
        <dbReference type="PROSITE-ProRule" id="PRU00152"/>
    </source>
</evidence>
<dbReference type="Gene3D" id="1.10.287.70">
    <property type="match status" value="1"/>
</dbReference>
<feature type="region of interest" description="Disordered" evidence="16">
    <location>
        <begin position="2904"/>
        <end position="2930"/>
    </location>
</feature>
<feature type="transmembrane region" description="Helical" evidence="17">
    <location>
        <begin position="2021"/>
        <end position="2040"/>
    </location>
</feature>
<accession>A0A2B4STF0</accession>
<dbReference type="GO" id="GO:0005262">
    <property type="term" value="F:calcium channel activity"/>
    <property type="evidence" value="ECO:0007669"/>
    <property type="project" value="TreeGrafter"/>
</dbReference>
<feature type="region of interest" description="Disordered" evidence="16">
    <location>
        <begin position="122"/>
        <end position="142"/>
    </location>
</feature>
<keyword evidence="7" id="KW-0430">Lectin</keyword>
<dbReference type="Pfam" id="PF01825">
    <property type="entry name" value="GPS"/>
    <property type="match status" value="1"/>
</dbReference>
<comment type="subcellular location">
    <subcellularLocation>
        <location evidence="2">Cell membrane</location>
        <topology evidence="2">Multi-pass membrane protein</topology>
    </subcellularLocation>
    <subcellularLocation>
        <location evidence="1">Cell projection</location>
        <location evidence="1">Cilium</location>
    </subcellularLocation>
</comment>
<dbReference type="SMART" id="SM00308">
    <property type="entry name" value="LH2"/>
    <property type="match status" value="1"/>
</dbReference>
<keyword evidence="11" id="KW-1015">Disulfide bond</keyword>
<evidence type="ECO:0000259" key="18">
    <source>
        <dbReference type="PROSITE" id="PS50093"/>
    </source>
</evidence>
<dbReference type="Pfam" id="PF08016">
    <property type="entry name" value="PKD_channel"/>
    <property type="match status" value="1"/>
</dbReference>
<dbReference type="Proteomes" id="UP000225706">
    <property type="component" value="Unassembled WGS sequence"/>
</dbReference>
<protein>
    <submittedName>
        <fullName evidence="20">Polycystic kidney disease protein 1-like 2</fullName>
    </submittedName>
</protein>
<dbReference type="Pfam" id="PF02010">
    <property type="entry name" value="REJ"/>
    <property type="match status" value="1"/>
</dbReference>
<dbReference type="InterPro" id="IPR036392">
    <property type="entry name" value="PLAT/LH2_dom_sf"/>
</dbReference>
<feature type="transmembrane region" description="Helical" evidence="17">
    <location>
        <begin position="2743"/>
        <end position="2764"/>
    </location>
</feature>
<feature type="transmembrane region" description="Helical" evidence="17">
    <location>
        <begin position="1815"/>
        <end position="1835"/>
    </location>
</feature>
<feature type="transmembrane region" description="Helical" evidence="17">
    <location>
        <begin position="2709"/>
        <end position="2731"/>
    </location>
</feature>
<dbReference type="Gene3D" id="2.60.60.20">
    <property type="entry name" value="PLAT/LH2 domain"/>
    <property type="match status" value="1"/>
</dbReference>
<dbReference type="GO" id="GO:0005509">
    <property type="term" value="F:calcium ion binding"/>
    <property type="evidence" value="ECO:0007669"/>
    <property type="project" value="InterPro"/>
</dbReference>
<feature type="region of interest" description="Disordered" evidence="16">
    <location>
        <begin position="2088"/>
        <end position="2149"/>
    </location>
</feature>